<evidence type="ECO:0000313" key="5">
    <source>
        <dbReference type="Proteomes" id="UP000762676"/>
    </source>
</evidence>
<keyword evidence="5" id="KW-1185">Reference proteome</keyword>
<keyword evidence="2" id="KW-0732">Signal</keyword>
<dbReference type="InterPro" id="IPR050801">
    <property type="entry name" value="Ca-Dep_Lectins_ImmuneDev"/>
</dbReference>
<evidence type="ECO:0000313" key="4">
    <source>
        <dbReference type="EMBL" id="GFR65313.1"/>
    </source>
</evidence>
<name>A0AAV4EXZ8_9GAST</name>
<reference evidence="4 5" key="1">
    <citation type="journal article" date="2021" name="Elife">
        <title>Chloroplast acquisition without the gene transfer in kleptoplastic sea slugs, Plakobranchus ocellatus.</title>
        <authorList>
            <person name="Maeda T."/>
            <person name="Takahashi S."/>
            <person name="Yoshida T."/>
            <person name="Shimamura S."/>
            <person name="Takaki Y."/>
            <person name="Nagai Y."/>
            <person name="Toyoda A."/>
            <person name="Suzuki Y."/>
            <person name="Arimoto A."/>
            <person name="Ishii H."/>
            <person name="Satoh N."/>
            <person name="Nishiyama T."/>
            <person name="Hasebe M."/>
            <person name="Maruyama T."/>
            <person name="Minagawa J."/>
            <person name="Obokata J."/>
            <person name="Shigenobu S."/>
        </authorList>
    </citation>
    <scope>NUCLEOTIDE SEQUENCE [LARGE SCALE GENOMIC DNA]</scope>
</reference>
<dbReference type="SUPFAM" id="SSF56436">
    <property type="entry name" value="C-type lectin-like"/>
    <property type="match status" value="3"/>
</dbReference>
<dbReference type="EMBL" id="BMAT01003943">
    <property type="protein sequence ID" value="GFR65313.1"/>
    <property type="molecule type" value="Genomic_DNA"/>
</dbReference>
<dbReference type="Pfam" id="PF00059">
    <property type="entry name" value="Lectin_C"/>
    <property type="match status" value="3"/>
</dbReference>
<gene>
    <name evidence="4" type="ORF">ElyMa_001944600</name>
</gene>
<feature type="domain" description="C-type lectin" evidence="3">
    <location>
        <begin position="401"/>
        <end position="517"/>
    </location>
</feature>
<keyword evidence="4" id="KW-0675">Receptor</keyword>
<dbReference type="CDD" id="cd00037">
    <property type="entry name" value="CLECT"/>
    <property type="match status" value="3"/>
</dbReference>
<feature type="domain" description="C-type lectin" evidence="3">
    <location>
        <begin position="43"/>
        <end position="160"/>
    </location>
</feature>
<feature type="chain" id="PRO_5043394159" evidence="2">
    <location>
        <begin position="20"/>
        <end position="545"/>
    </location>
</feature>
<proteinExistence type="predicted"/>
<feature type="compositionally biased region" description="Basic and acidic residues" evidence="1">
    <location>
        <begin position="187"/>
        <end position="198"/>
    </location>
</feature>
<dbReference type="InterPro" id="IPR016187">
    <property type="entry name" value="CTDL_fold"/>
</dbReference>
<feature type="signal peptide" evidence="2">
    <location>
        <begin position="1"/>
        <end position="19"/>
    </location>
</feature>
<evidence type="ECO:0000256" key="2">
    <source>
        <dbReference type="SAM" id="SignalP"/>
    </source>
</evidence>
<dbReference type="PANTHER" id="PTHR22801">
    <property type="entry name" value="LITHOSTATHINE"/>
    <property type="match status" value="1"/>
</dbReference>
<organism evidence="4 5">
    <name type="scientific">Elysia marginata</name>
    <dbReference type="NCBI Taxonomy" id="1093978"/>
    <lineage>
        <taxon>Eukaryota</taxon>
        <taxon>Metazoa</taxon>
        <taxon>Spiralia</taxon>
        <taxon>Lophotrochozoa</taxon>
        <taxon>Mollusca</taxon>
        <taxon>Gastropoda</taxon>
        <taxon>Heterobranchia</taxon>
        <taxon>Euthyneura</taxon>
        <taxon>Panpulmonata</taxon>
        <taxon>Sacoglossa</taxon>
        <taxon>Placobranchoidea</taxon>
        <taxon>Plakobranchidae</taxon>
        <taxon>Elysia</taxon>
    </lineage>
</organism>
<dbReference type="Proteomes" id="UP000762676">
    <property type="component" value="Unassembled WGS sequence"/>
</dbReference>
<dbReference type="AlphaFoldDB" id="A0AAV4EXZ8"/>
<protein>
    <submittedName>
        <fullName evidence="4">Macrophage mannose receptor 1</fullName>
    </submittedName>
</protein>
<feature type="compositionally biased region" description="Polar residues" evidence="1">
    <location>
        <begin position="199"/>
        <end position="210"/>
    </location>
</feature>
<evidence type="ECO:0000259" key="3">
    <source>
        <dbReference type="PROSITE" id="PS50041"/>
    </source>
</evidence>
<dbReference type="InterPro" id="IPR016186">
    <property type="entry name" value="C-type_lectin-like/link_sf"/>
</dbReference>
<dbReference type="PROSITE" id="PS50041">
    <property type="entry name" value="C_TYPE_LECTIN_2"/>
    <property type="match status" value="3"/>
</dbReference>
<dbReference type="InterPro" id="IPR001304">
    <property type="entry name" value="C-type_lectin-like"/>
</dbReference>
<dbReference type="PANTHER" id="PTHR22801:SF63">
    <property type="entry name" value="C-TYPE LECTIN DOMAIN-CONTAINING PROTEIN"/>
    <property type="match status" value="1"/>
</dbReference>
<accession>A0AAV4EXZ8</accession>
<comment type="caution">
    <text evidence="4">The sequence shown here is derived from an EMBL/GenBank/DDBJ whole genome shotgun (WGS) entry which is preliminary data.</text>
</comment>
<evidence type="ECO:0000256" key="1">
    <source>
        <dbReference type="SAM" id="MobiDB-lite"/>
    </source>
</evidence>
<feature type="region of interest" description="Disordered" evidence="1">
    <location>
        <begin position="182"/>
        <end position="210"/>
    </location>
</feature>
<feature type="domain" description="C-type lectin" evidence="3">
    <location>
        <begin position="230"/>
        <end position="346"/>
    </location>
</feature>
<dbReference type="SMART" id="SM00034">
    <property type="entry name" value="CLECT"/>
    <property type="match status" value="3"/>
</dbReference>
<dbReference type="Gene3D" id="3.10.100.10">
    <property type="entry name" value="Mannose-Binding Protein A, subunit A"/>
    <property type="match status" value="3"/>
</dbReference>
<sequence>MCKIVLLWLLTLGIAVVNALPTVNDTCPPGLLATTDPHYLQVHDGYCFNFVLDHRKNYAKAQEACMADGGTLALPKTQALNDFVTDQLLNHYNKSKEVWIGLHRNDLGGHLTWEDGTDVVWRNFGTGDGPLHGWLDEDIYDCVALDPKNGGSWHDYQCDEDLFSRIVSVDLKKAFICQYQPEDDEDSSGKLDLKEKTQDPTQGPSVPRTIDNTCPSELLNTTDRFFLQIHNDSCFHFVLGRKKNYQNANKDCLKDGGTLALPQTQFLNNYLVDQLLNHYNKSNEVWIGLHRGEQYKGFFWEDNSELEWSNFPDGKGPGNSWFDVNMFDCIALNPKTGGSWHDYLCEGGLLSWILNSDLRKAYICQYKYGHYQNKHASLRTVANTCPPALVTIANSHYLQVREESCFHFVFNKPEIYSNANKMCEKHGGTLAMPKTQALNDYLADQLYHHYHQYRKAWIGLHDLKREGTFVWEDGTELDWSNFAKGQGPRNTWLARGFEDCIALDPNDQGRWHDFQCDHNLLSWLSKPDPRKIYICQYTPGVKGKK</sequence>